<feature type="chain" id="PRO_5041975911" description="FAD dependent oxidoreductase domain-containing protein" evidence="1">
    <location>
        <begin position="26"/>
        <end position="408"/>
    </location>
</feature>
<dbReference type="InterPro" id="IPR006076">
    <property type="entry name" value="FAD-dep_OxRdtase"/>
</dbReference>
<evidence type="ECO:0000313" key="4">
    <source>
        <dbReference type="Proteomes" id="UP001054902"/>
    </source>
</evidence>
<dbReference type="SUPFAM" id="SSF51905">
    <property type="entry name" value="FAD/NAD(P)-binding domain"/>
    <property type="match status" value="1"/>
</dbReference>
<dbReference type="GO" id="GO:0005737">
    <property type="term" value="C:cytoplasm"/>
    <property type="evidence" value="ECO:0007669"/>
    <property type="project" value="TreeGrafter"/>
</dbReference>
<dbReference type="PANTHER" id="PTHR13847">
    <property type="entry name" value="SARCOSINE DEHYDROGENASE-RELATED"/>
    <property type="match status" value="1"/>
</dbReference>
<gene>
    <name evidence="3" type="ORF">CTEN210_02669</name>
</gene>
<accession>A0AAD3CJE3</accession>
<dbReference type="Gene3D" id="3.30.9.10">
    <property type="entry name" value="D-Amino Acid Oxidase, subunit A, domain 2"/>
    <property type="match status" value="1"/>
</dbReference>
<comment type="caution">
    <text evidence="3">The sequence shown here is derived from an EMBL/GenBank/DDBJ whole genome shotgun (WGS) entry which is preliminary data.</text>
</comment>
<proteinExistence type="predicted"/>
<dbReference type="EMBL" id="BLLK01000022">
    <property type="protein sequence ID" value="GFH46195.1"/>
    <property type="molecule type" value="Genomic_DNA"/>
</dbReference>
<feature type="signal peptide" evidence="1">
    <location>
        <begin position="1"/>
        <end position="25"/>
    </location>
</feature>
<name>A0AAD3CJE3_9STRA</name>
<dbReference type="Pfam" id="PF01266">
    <property type="entry name" value="DAO"/>
    <property type="match status" value="1"/>
</dbReference>
<dbReference type="InterPro" id="IPR036188">
    <property type="entry name" value="FAD/NAD-bd_sf"/>
</dbReference>
<dbReference type="AlphaFoldDB" id="A0AAD3CJE3"/>
<evidence type="ECO:0000259" key="2">
    <source>
        <dbReference type="Pfam" id="PF01266"/>
    </source>
</evidence>
<evidence type="ECO:0000256" key="1">
    <source>
        <dbReference type="SAM" id="SignalP"/>
    </source>
</evidence>
<keyword evidence="4" id="KW-1185">Reference proteome</keyword>
<keyword evidence="1" id="KW-0732">Signal</keyword>
<sequence>MKYWSGVQNIFVSLVVMRVLGLARSFHSPSSPASRTPVKLFSTKPENIAIVGGGLGGLSTAYHLRQALGQDVHITIFDKCNVGEGGASSVAGGLLHPFSPKGKLINLGLEGLESTNNLLEAAKKHNPDCILRDRLFRIALSEKNVDQLKLTAELHPEYATWLEPDDLEKACGTSALGGIALENGCYVIHVTSYLQGLWEAVRTMSPEKSTWQIVDPDTDWKETLASFDTAIFSAGSGLFHDEIFQKDAQDFPVELVRGQSAEMHLESDASYPNEAILCGKYMTPLPDPNKVLIGATHEYKSEPLDELGVLDELKKRSYDISPFVWEEGKLDRVTIGYRVQSRRGKFGRIPIIGKSKHNDVHPNSFLFTGLSARGLIYHGIYGQILSRMVVENDETSVLEDYPDISWWK</sequence>
<reference evidence="3 4" key="1">
    <citation type="journal article" date="2021" name="Sci. Rep.">
        <title>The genome of the diatom Chaetoceros tenuissimus carries an ancient integrated fragment of an extant virus.</title>
        <authorList>
            <person name="Hongo Y."/>
            <person name="Kimura K."/>
            <person name="Takaki Y."/>
            <person name="Yoshida Y."/>
            <person name="Baba S."/>
            <person name="Kobayashi G."/>
            <person name="Nagasaki K."/>
            <person name="Hano T."/>
            <person name="Tomaru Y."/>
        </authorList>
    </citation>
    <scope>NUCLEOTIDE SEQUENCE [LARGE SCALE GENOMIC DNA]</scope>
    <source>
        <strain evidence="3 4">NIES-3715</strain>
    </source>
</reference>
<organism evidence="3 4">
    <name type="scientific">Chaetoceros tenuissimus</name>
    <dbReference type="NCBI Taxonomy" id="426638"/>
    <lineage>
        <taxon>Eukaryota</taxon>
        <taxon>Sar</taxon>
        <taxon>Stramenopiles</taxon>
        <taxon>Ochrophyta</taxon>
        <taxon>Bacillariophyta</taxon>
        <taxon>Coscinodiscophyceae</taxon>
        <taxon>Chaetocerotophycidae</taxon>
        <taxon>Chaetocerotales</taxon>
        <taxon>Chaetocerotaceae</taxon>
        <taxon>Chaetoceros</taxon>
    </lineage>
</organism>
<dbReference type="PANTHER" id="PTHR13847:SF261">
    <property type="entry name" value="FAD-DEPENDENT OXIDOREDUCTASE FAMILY PROTEIN"/>
    <property type="match status" value="1"/>
</dbReference>
<dbReference type="Proteomes" id="UP001054902">
    <property type="component" value="Unassembled WGS sequence"/>
</dbReference>
<evidence type="ECO:0000313" key="3">
    <source>
        <dbReference type="EMBL" id="GFH46195.1"/>
    </source>
</evidence>
<protein>
    <recommendedName>
        <fullName evidence="2">FAD dependent oxidoreductase domain-containing protein</fullName>
    </recommendedName>
</protein>
<feature type="domain" description="FAD dependent oxidoreductase" evidence="2">
    <location>
        <begin position="48"/>
        <end position="387"/>
    </location>
</feature>
<dbReference type="Gene3D" id="3.50.50.60">
    <property type="entry name" value="FAD/NAD(P)-binding domain"/>
    <property type="match status" value="1"/>
</dbReference>